<comment type="similarity">
    <text evidence="1">Belongs to the CoA-transferase III family.</text>
</comment>
<dbReference type="PANTHER" id="PTHR48229:SF2">
    <property type="entry name" value="CAIB_BAIF FAMILY PROTEIN"/>
    <property type="match status" value="1"/>
</dbReference>
<protein>
    <submittedName>
        <fullName evidence="2">Uncharacterized protein</fullName>
    </submittedName>
</protein>
<comment type="caution">
    <text evidence="2">The sequence shown here is derived from an EMBL/GenBank/DDBJ whole genome shotgun (WGS) entry which is preliminary data.</text>
</comment>
<name>A0AA88GWB8_NAELO</name>
<evidence type="ECO:0000256" key="1">
    <source>
        <dbReference type="ARBA" id="ARBA00008383"/>
    </source>
</evidence>
<dbReference type="InterPro" id="IPR052985">
    <property type="entry name" value="CoA-trans_III_biosynth/detox"/>
</dbReference>
<dbReference type="EMBL" id="PYSW02000005">
    <property type="protein sequence ID" value="KAG2392135.1"/>
    <property type="molecule type" value="Genomic_DNA"/>
</dbReference>
<dbReference type="Gene3D" id="3.40.50.10540">
    <property type="entry name" value="Crotonobetainyl-coa:carnitine coa-transferase, domain 1"/>
    <property type="match status" value="1"/>
</dbReference>
<dbReference type="GO" id="GO:0003824">
    <property type="term" value="F:catalytic activity"/>
    <property type="evidence" value="ECO:0007669"/>
    <property type="project" value="InterPro"/>
</dbReference>
<sequence>MLQELESEFTLQKTSLIQNIQQILSNLIQAYPHQEDHPWNEKNSSFLDKQQEKLKNQLPSGLPEAFFQTLKHWVQFQSPIGHDQPILPCPFKQHEATHEEQQSTHKPITVNLDRALLYLNTVVWAYAEDPVTIMKALPNTDYHSTFPPGNVWRFASTNIYQCRDGHYYHLHGSLNATPTFEMLKLPPFLGEEQNNAAASSSTLTEQEAYERIAQVIRNDWNSDEIEWTANETYKQAGTRCWTREEFLASEHGKIIHEKPLWEVEKVVFDQVEKPRPLSRLVVAAQNVDTKSELSSPNNESTVNRILEGVKVLVFGRAIAAPAIGRNLAEYGAHVLKVIGPQNPDGSVFQLDNVGQHSCFVDLKTEEGKKQVESLIMEADVLIQGYRPGALEKLGFGFDRVSQLVQSRGYGIVYVSEDCYGSGGPLSHRSGWQQIADCFSGVAWAQGRALGLEEPVIPLLPISDYCCGVMGACAALDGLYRRCKYGGSYYMTTSLTKYNDWLQELGMYPDEVVKELIQSFGVSYRCHDNMLAMTTKTLGGLLKKIPKIMLGNFGKFEETPFKIPVKYLKPVVSIQDTVNEFLCPPRPHGYDKPEFPNYH</sequence>
<dbReference type="PANTHER" id="PTHR48229">
    <property type="entry name" value="CAIB/BAIF FAMILY ENZYME (AFU_ORTHOLOGUE AFUA_1G05360)-RELATED"/>
    <property type="match status" value="1"/>
</dbReference>
<keyword evidence="3" id="KW-1185">Reference proteome</keyword>
<dbReference type="SUPFAM" id="SSF89796">
    <property type="entry name" value="CoA-transferase family III (CaiB/BaiF)"/>
    <property type="match status" value="2"/>
</dbReference>
<gene>
    <name evidence="2" type="ORF">C9374_012387</name>
</gene>
<proteinExistence type="inferred from homology"/>
<dbReference type="InterPro" id="IPR003673">
    <property type="entry name" value="CoA-Trfase_fam_III"/>
</dbReference>
<dbReference type="AlphaFoldDB" id="A0AA88GWB8"/>
<dbReference type="GeneID" id="68104841"/>
<evidence type="ECO:0000313" key="3">
    <source>
        <dbReference type="Proteomes" id="UP000816034"/>
    </source>
</evidence>
<reference evidence="2 3" key="1">
    <citation type="journal article" date="2018" name="BMC Genomics">
        <title>The genome of Naegleria lovaniensis, the basis for a comparative approach to unravel pathogenicity factors of the human pathogenic amoeba N. fowleri.</title>
        <authorList>
            <person name="Liechti N."/>
            <person name="Schurch N."/>
            <person name="Bruggmann R."/>
            <person name="Wittwer M."/>
        </authorList>
    </citation>
    <scope>NUCLEOTIDE SEQUENCE [LARGE SCALE GENOMIC DNA]</scope>
    <source>
        <strain evidence="2 3">ATCC 30569</strain>
    </source>
</reference>
<dbReference type="InterPro" id="IPR023606">
    <property type="entry name" value="CoA-Trfase_III_dom_1_sf"/>
</dbReference>
<evidence type="ECO:0000313" key="2">
    <source>
        <dbReference type="EMBL" id="KAG2392135.1"/>
    </source>
</evidence>
<dbReference type="RefSeq" id="XP_044554029.1">
    <property type="nucleotide sequence ID" value="XM_044688147.1"/>
</dbReference>
<dbReference type="Proteomes" id="UP000816034">
    <property type="component" value="Unassembled WGS sequence"/>
</dbReference>
<accession>A0AA88GWB8</accession>
<dbReference type="Pfam" id="PF02515">
    <property type="entry name" value="CoA_transf_3"/>
    <property type="match status" value="1"/>
</dbReference>
<organism evidence="2 3">
    <name type="scientific">Naegleria lovaniensis</name>
    <name type="common">Amoeba</name>
    <dbReference type="NCBI Taxonomy" id="51637"/>
    <lineage>
        <taxon>Eukaryota</taxon>
        <taxon>Discoba</taxon>
        <taxon>Heterolobosea</taxon>
        <taxon>Tetramitia</taxon>
        <taxon>Eutetramitia</taxon>
        <taxon>Vahlkampfiidae</taxon>
        <taxon>Naegleria</taxon>
    </lineage>
</organism>